<name>A0A1F5DQ52_9BACT</name>
<dbReference type="Proteomes" id="UP000178764">
    <property type="component" value="Unassembled WGS sequence"/>
</dbReference>
<dbReference type="AlphaFoldDB" id="A0A1F5DQ52"/>
<evidence type="ECO:0000313" key="2">
    <source>
        <dbReference type="EMBL" id="OGD57170.1"/>
    </source>
</evidence>
<evidence type="ECO:0000256" key="1">
    <source>
        <dbReference type="SAM" id="Phobius"/>
    </source>
</evidence>
<protein>
    <submittedName>
        <fullName evidence="2">Uncharacterized protein</fullName>
    </submittedName>
</protein>
<gene>
    <name evidence="2" type="ORF">A2V71_01970</name>
</gene>
<feature type="transmembrane region" description="Helical" evidence="1">
    <location>
        <begin position="12"/>
        <end position="33"/>
    </location>
</feature>
<keyword evidence="1" id="KW-0472">Membrane</keyword>
<keyword evidence="1" id="KW-0812">Transmembrane</keyword>
<reference evidence="2 3" key="1">
    <citation type="journal article" date="2016" name="Nat. Commun.">
        <title>Thousands of microbial genomes shed light on interconnected biogeochemical processes in an aquifer system.</title>
        <authorList>
            <person name="Anantharaman K."/>
            <person name="Brown C.T."/>
            <person name="Hug L.A."/>
            <person name="Sharon I."/>
            <person name="Castelle C.J."/>
            <person name="Probst A.J."/>
            <person name="Thomas B.C."/>
            <person name="Singh A."/>
            <person name="Wilkins M.J."/>
            <person name="Karaoz U."/>
            <person name="Brodie E.L."/>
            <person name="Williams K.H."/>
            <person name="Hubbard S.S."/>
            <person name="Banfield J.F."/>
        </authorList>
    </citation>
    <scope>NUCLEOTIDE SEQUENCE [LARGE SCALE GENOMIC DNA]</scope>
</reference>
<feature type="transmembrane region" description="Helical" evidence="1">
    <location>
        <begin position="53"/>
        <end position="74"/>
    </location>
</feature>
<keyword evidence="1" id="KW-1133">Transmembrane helix</keyword>
<evidence type="ECO:0000313" key="3">
    <source>
        <dbReference type="Proteomes" id="UP000178764"/>
    </source>
</evidence>
<proteinExistence type="predicted"/>
<dbReference type="EMBL" id="MEZT01000005">
    <property type="protein sequence ID" value="OGD57170.1"/>
    <property type="molecule type" value="Genomic_DNA"/>
</dbReference>
<sequence length="92" mass="10752">MVAEYWKLLTNRWWGIVALAFFFWSLVCSLWATGELNSTATAYDIPPVPVMATVGWISFGSAVFLALLGIYWPLIWPKRRKIRRIHVVRIRR</sequence>
<organism evidence="2 3">
    <name type="scientific">Candidatus Berkelbacteria bacterium RBG_13_40_8</name>
    <dbReference type="NCBI Taxonomy" id="1797467"/>
    <lineage>
        <taxon>Bacteria</taxon>
        <taxon>Candidatus Berkelbacteria</taxon>
    </lineage>
</organism>
<accession>A0A1F5DQ52</accession>
<comment type="caution">
    <text evidence="2">The sequence shown here is derived from an EMBL/GenBank/DDBJ whole genome shotgun (WGS) entry which is preliminary data.</text>
</comment>